<evidence type="ECO:0000313" key="3">
    <source>
        <dbReference type="Proteomes" id="UP001138751"/>
    </source>
</evidence>
<protein>
    <recommendedName>
        <fullName evidence="4">Acyloxyacyl hydrolase</fullName>
    </recommendedName>
</protein>
<evidence type="ECO:0000256" key="1">
    <source>
        <dbReference type="SAM" id="SignalP"/>
    </source>
</evidence>
<reference evidence="2" key="2">
    <citation type="journal article" date="2021" name="Syst. Appl. Microbiol.">
        <title>Roseomonas hellenica sp. nov., isolated from roots of wild-growing Alkanna tinctoria.</title>
        <authorList>
            <person name="Rat A."/>
            <person name="Naranjo H.D."/>
            <person name="Lebbe L."/>
            <person name="Cnockaert M."/>
            <person name="Krigas N."/>
            <person name="Grigoriadou K."/>
            <person name="Maloupa E."/>
            <person name="Willems A."/>
        </authorList>
    </citation>
    <scope>NUCLEOTIDE SEQUENCE</scope>
    <source>
        <strain evidence="2">LMG 31231</strain>
    </source>
</reference>
<dbReference type="EMBL" id="JAAEDM010000062">
    <property type="protein sequence ID" value="MBR0673195.1"/>
    <property type="molecule type" value="Genomic_DNA"/>
</dbReference>
<keyword evidence="3" id="KW-1185">Reference proteome</keyword>
<dbReference type="Proteomes" id="UP001138751">
    <property type="component" value="Unassembled WGS sequence"/>
</dbReference>
<accession>A0A9X9X1B6</accession>
<gene>
    <name evidence="2" type="ORF">GXW76_18615</name>
</gene>
<feature type="chain" id="PRO_5040825222" description="Acyloxyacyl hydrolase" evidence="1">
    <location>
        <begin position="24"/>
        <end position="207"/>
    </location>
</feature>
<dbReference type="RefSeq" id="WP_211863607.1">
    <property type="nucleotide sequence ID" value="NZ_JAAEDM010000062.1"/>
</dbReference>
<comment type="caution">
    <text evidence="2">The sequence shown here is derived from an EMBL/GenBank/DDBJ whole genome shotgun (WGS) entry which is preliminary data.</text>
</comment>
<reference evidence="2" key="1">
    <citation type="submission" date="2020-01" db="EMBL/GenBank/DDBJ databases">
        <authorList>
            <person name="Rat A."/>
        </authorList>
    </citation>
    <scope>NUCLEOTIDE SEQUENCE</scope>
    <source>
        <strain evidence="2">LMG 31231</strain>
    </source>
</reference>
<keyword evidence="1" id="KW-0732">Signal</keyword>
<sequence>MTTRLARGGLAALAILAAQPAAAQDAPAAEEPRPMSERRNGVAVFAGIYSPDVFSDIVTSPWDTRTEDIYLLSISYSRRLATIFRHLDIEVEAGAGRRFGDNDSFEAYAALALRWTEFPWNRHLRTTFAVYPIGPSYVADLSPTEVSKDGRSANWLNYFALELTFAAPSVPHIEGFFRLHHRSGAFGLINGSTNGADFLSVGARYRF</sequence>
<evidence type="ECO:0000313" key="2">
    <source>
        <dbReference type="EMBL" id="MBR0673195.1"/>
    </source>
</evidence>
<organism evidence="2 3">
    <name type="scientific">Neoroseomonas soli</name>
    <dbReference type="NCBI Taxonomy" id="1081025"/>
    <lineage>
        <taxon>Bacteria</taxon>
        <taxon>Pseudomonadati</taxon>
        <taxon>Pseudomonadota</taxon>
        <taxon>Alphaproteobacteria</taxon>
        <taxon>Acetobacterales</taxon>
        <taxon>Acetobacteraceae</taxon>
        <taxon>Neoroseomonas</taxon>
    </lineage>
</organism>
<proteinExistence type="predicted"/>
<name>A0A9X9X1B6_9PROT</name>
<feature type="signal peptide" evidence="1">
    <location>
        <begin position="1"/>
        <end position="23"/>
    </location>
</feature>
<dbReference type="AlphaFoldDB" id="A0A9X9X1B6"/>
<evidence type="ECO:0008006" key="4">
    <source>
        <dbReference type="Google" id="ProtNLM"/>
    </source>
</evidence>